<dbReference type="Proteomes" id="UP000789920">
    <property type="component" value="Unassembled WGS sequence"/>
</dbReference>
<evidence type="ECO:0000313" key="2">
    <source>
        <dbReference type="Proteomes" id="UP000789920"/>
    </source>
</evidence>
<evidence type="ECO:0000313" key="1">
    <source>
        <dbReference type="EMBL" id="CAG8559703.1"/>
    </source>
</evidence>
<proteinExistence type="predicted"/>
<feature type="non-terminal residue" evidence="1">
    <location>
        <position position="98"/>
    </location>
</feature>
<keyword evidence="2" id="KW-1185">Reference proteome</keyword>
<gene>
    <name evidence="1" type="ORF">RPERSI_LOCUS4312</name>
</gene>
<accession>A0ACA9M293</accession>
<reference evidence="1" key="1">
    <citation type="submission" date="2021-06" db="EMBL/GenBank/DDBJ databases">
        <authorList>
            <person name="Kallberg Y."/>
            <person name="Tangrot J."/>
            <person name="Rosling A."/>
        </authorList>
    </citation>
    <scope>NUCLEOTIDE SEQUENCE</scope>
    <source>
        <strain evidence="1">MA461A</strain>
    </source>
</reference>
<sequence>MNLILLENSLVNCYPCLEEYLEMIEILRNIQKDQASQIEEIKIKMPINRKNVNYKHASEWLKTLNRTTTDINMSLKNFNNLETKFKKENVEEVEEIEE</sequence>
<protein>
    <submittedName>
        <fullName evidence="1">31050_t:CDS:1</fullName>
    </submittedName>
</protein>
<organism evidence="1 2">
    <name type="scientific">Racocetra persica</name>
    <dbReference type="NCBI Taxonomy" id="160502"/>
    <lineage>
        <taxon>Eukaryota</taxon>
        <taxon>Fungi</taxon>
        <taxon>Fungi incertae sedis</taxon>
        <taxon>Mucoromycota</taxon>
        <taxon>Glomeromycotina</taxon>
        <taxon>Glomeromycetes</taxon>
        <taxon>Diversisporales</taxon>
        <taxon>Gigasporaceae</taxon>
        <taxon>Racocetra</taxon>
    </lineage>
</organism>
<dbReference type="EMBL" id="CAJVQC010005852">
    <property type="protein sequence ID" value="CAG8559703.1"/>
    <property type="molecule type" value="Genomic_DNA"/>
</dbReference>
<name>A0ACA9M293_9GLOM</name>
<comment type="caution">
    <text evidence="1">The sequence shown here is derived from an EMBL/GenBank/DDBJ whole genome shotgun (WGS) entry which is preliminary data.</text>
</comment>